<dbReference type="GO" id="GO:0005829">
    <property type="term" value="C:cytosol"/>
    <property type="evidence" value="ECO:0007669"/>
    <property type="project" value="TreeGrafter"/>
</dbReference>
<reference evidence="6" key="1">
    <citation type="journal article" date="2020" name="Int. J. Syst. Evol. Microbiol.">
        <title>Aquipluma nitroreducens gen. nov. sp. nov., a novel facultatively anaerobic bacterium isolated from a freshwater lake.</title>
        <authorList>
            <person name="Watanabe M."/>
            <person name="Kojima H."/>
            <person name="Fukui M."/>
        </authorList>
    </citation>
    <scope>NUCLEOTIDE SEQUENCE</scope>
    <source>
        <strain evidence="6">MeG22</strain>
    </source>
</reference>
<keyword evidence="3" id="KW-0804">Transcription</keyword>
<dbReference type="Pfam" id="PF13545">
    <property type="entry name" value="HTH_Crp_2"/>
    <property type="match status" value="1"/>
</dbReference>
<evidence type="ECO:0000259" key="4">
    <source>
        <dbReference type="PROSITE" id="PS50042"/>
    </source>
</evidence>
<evidence type="ECO:0000256" key="2">
    <source>
        <dbReference type="ARBA" id="ARBA00023125"/>
    </source>
</evidence>
<dbReference type="PROSITE" id="PS50042">
    <property type="entry name" value="CNMP_BINDING_3"/>
    <property type="match status" value="1"/>
</dbReference>
<feature type="domain" description="Cyclic nucleotide-binding" evidence="4">
    <location>
        <begin position="1"/>
        <end position="93"/>
    </location>
</feature>
<dbReference type="SMART" id="SM00419">
    <property type="entry name" value="HTH_CRP"/>
    <property type="match status" value="1"/>
</dbReference>
<organism evidence="6 7">
    <name type="scientific">Aquipluma nitroreducens</name>
    <dbReference type="NCBI Taxonomy" id="2010828"/>
    <lineage>
        <taxon>Bacteria</taxon>
        <taxon>Pseudomonadati</taxon>
        <taxon>Bacteroidota</taxon>
        <taxon>Bacteroidia</taxon>
        <taxon>Marinilabiliales</taxon>
        <taxon>Prolixibacteraceae</taxon>
        <taxon>Aquipluma</taxon>
    </lineage>
</organism>
<keyword evidence="7" id="KW-1185">Reference proteome</keyword>
<dbReference type="Proteomes" id="UP001193389">
    <property type="component" value="Chromosome"/>
</dbReference>
<dbReference type="InterPro" id="IPR018490">
    <property type="entry name" value="cNMP-bd_dom_sf"/>
</dbReference>
<dbReference type="InterPro" id="IPR050397">
    <property type="entry name" value="Env_Response_Regulators"/>
</dbReference>
<evidence type="ECO:0000313" key="7">
    <source>
        <dbReference type="Proteomes" id="UP001193389"/>
    </source>
</evidence>
<evidence type="ECO:0000313" key="6">
    <source>
        <dbReference type="EMBL" id="BBE16720.1"/>
    </source>
</evidence>
<dbReference type="CDD" id="cd00038">
    <property type="entry name" value="CAP_ED"/>
    <property type="match status" value="1"/>
</dbReference>
<dbReference type="Gene3D" id="1.10.10.10">
    <property type="entry name" value="Winged helix-like DNA-binding domain superfamily/Winged helix DNA-binding domain"/>
    <property type="match status" value="1"/>
</dbReference>
<name>A0A5K7S5F8_9BACT</name>
<dbReference type="InterPro" id="IPR036388">
    <property type="entry name" value="WH-like_DNA-bd_sf"/>
</dbReference>
<dbReference type="AlphaFoldDB" id="A0A5K7S5F8"/>
<keyword evidence="2" id="KW-0238">DNA-binding</keyword>
<keyword evidence="1" id="KW-0805">Transcription regulation</keyword>
<proteinExistence type="predicted"/>
<dbReference type="SUPFAM" id="SSF51206">
    <property type="entry name" value="cAMP-binding domain-like"/>
    <property type="match status" value="1"/>
</dbReference>
<evidence type="ECO:0000256" key="3">
    <source>
        <dbReference type="ARBA" id="ARBA00023163"/>
    </source>
</evidence>
<feature type="domain" description="HTH crp-type" evidence="5">
    <location>
        <begin position="124"/>
        <end position="193"/>
    </location>
</feature>
<evidence type="ECO:0000259" key="5">
    <source>
        <dbReference type="PROSITE" id="PS51063"/>
    </source>
</evidence>
<dbReference type="PRINTS" id="PR00034">
    <property type="entry name" value="HTHCRP"/>
</dbReference>
<accession>A0A5K7S5F8</accession>
<dbReference type="GO" id="GO:0003677">
    <property type="term" value="F:DNA binding"/>
    <property type="evidence" value="ECO:0007669"/>
    <property type="project" value="UniProtKB-KW"/>
</dbReference>
<dbReference type="Gene3D" id="2.60.120.10">
    <property type="entry name" value="Jelly Rolls"/>
    <property type="match status" value="1"/>
</dbReference>
<dbReference type="InterPro" id="IPR014710">
    <property type="entry name" value="RmlC-like_jellyroll"/>
</dbReference>
<dbReference type="KEGG" id="anf:AQPE_0863"/>
<dbReference type="InterPro" id="IPR012318">
    <property type="entry name" value="HTH_CRP"/>
</dbReference>
<dbReference type="PANTHER" id="PTHR24567">
    <property type="entry name" value="CRP FAMILY TRANSCRIPTIONAL REGULATORY PROTEIN"/>
    <property type="match status" value="1"/>
</dbReference>
<evidence type="ECO:0000256" key="1">
    <source>
        <dbReference type="ARBA" id="ARBA00023015"/>
    </source>
</evidence>
<dbReference type="SUPFAM" id="SSF46785">
    <property type="entry name" value="Winged helix' DNA-binding domain"/>
    <property type="match status" value="1"/>
</dbReference>
<dbReference type="PROSITE" id="PS51063">
    <property type="entry name" value="HTH_CRP_2"/>
    <property type="match status" value="1"/>
</dbReference>
<dbReference type="PANTHER" id="PTHR24567:SF74">
    <property type="entry name" value="HTH-TYPE TRANSCRIPTIONAL REGULATOR ARCR"/>
    <property type="match status" value="1"/>
</dbReference>
<dbReference type="Pfam" id="PF00027">
    <property type="entry name" value="cNMP_binding"/>
    <property type="match status" value="1"/>
</dbReference>
<protein>
    <submittedName>
        <fullName evidence="6">Transcriptional regulator, Crp/Fnr family</fullName>
    </submittedName>
</protein>
<sequence>MLVKEKRHVTFNAGETILKQNTSASHVVCIKRGLAKIIAEGDGDKKLILRLVATHSILTGGGIFIDEIRHFTVQAVTQVDCCFIDSEKIYELVSNNSQFAFELLKLNNKQNIQMLNNLVGITQKYMPGRVSDLLLYLRNEIFLCNPFDTRLSRQELADMTGMTMESFIRILKEFKTSGIISVDGTNIHILDEDALQLISRKG</sequence>
<dbReference type="EMBL" id="AP018694">
    <property type="protein sequence ID" value="BBE16720.1"/>
    <property type="molecule type" value="Genomic_DNA"/>
</dbReference>
<dbReference type="InterPro" id="IPR000595">
    <property type="entry name" value="cNMP-bd_dom"/>
</dbReference>
<gene>
    <name evidence="6" type="ORF">AQPE_0863</name>
</gene>
<dbReference type="InterPro" id="IPR036390">
    <property type="entry name" value="WH_DNA-bd_sf"/>
</dbReference>
<dbReference type="GO" id="GO:0003700">
    <property type="term" value="F:DNA-binding transcription factor activity"/>
    <property type="evidence" value="ECO:0007669"/>
    <property type="project" value="TreeGrafter"/>
</dbReference>